<evidence type="ECO:0000313" key="4">
    <source>
        <dbReference type="Proteomes" id="UP000366872"/>
    </source>
</evidence>
<feature type="domain" description="ISXO2-like transposase" evidence="2">
    <location>
        <begin position="60"/>
        <end position="230"/>
    </location>
</feature>
<evidence type="ECO:0000259" key="2">
    <source>
        <dbReference type="SMART" id="SM01126"/>
    </source>
</evidence>
<dbReference type="EMBL" id="CAAHFG010000005">
    <property type="protein sequence ID" value="VGO17590.1"/>
    <property type="molecule type" value="Genomic_DNA"/>
</dbReference>
<dbReference type="Proteomes" id="UP000366872">
    <property type="component" value="Unassembled WGS sequence"/>
</dbReference>
<evidence type="ECO:0000313" key="3">
    <source>
        <dbReference type="EMBL" id="VGO17590.1"/>
    </source>
</evidence>
<proteinExistence type="predicted"/>
<name>A0A6C2UBX0_PONDE</name>
<organism evidence="3 4">
    <name type="scientific">Pontiella desulfatans</name>
    <dbReference type="NCBI Taxonomy" id="2750659"/>
    <lineage>
        <taxon>Bacteria</taxon>
        <taxon>Pseudomonadati</taxon>
        <taxon>Kiritimatiellota</taxon>
        <taxon>Kiritimatiellia</taxon>
        <taxon>Kiritimatiellales</taxon>
        <taxon>Pontiellaceae</taxon>
        <taxon>Pontiella</taxon>
    </lineage>
</organism>
<dbReference type="Pfam" id="PF12762">
    <property type="entry name" value="DDE_Tnp_IS1595"/>
    <property type="match status" value="1"/>
</dbReference>
<keyword evidence="4" id="KW-1185">Reference proteome</keyword>
<dbReference type="NCBIfam" id="NF033547">
    <property type="entry name" value="transpos_IS1595"/>
    <property type="match status" value="1"/>
</dbReference>
<dbReference type="SMART" id="SM01126">
    <property type="entry name" value="DDE_Tnp_IS1595"/>
    <property type="match status" value="1"/>
</dbReference>
<feature type="compositionally biased region" description="Polar residues" evidence="1">
    <location>
        <begin position="109"/>
        <end position="118"/>
    </location>
</feature>
<protein>
    <recommendedName>
        <fullName evidence="2">ISXO2-like transposase domain-containing protein</fullName>
    </recommendedName>
</protein>
<gene>
    <name evidence="3" type="ORF">PDESU_06188</name>
</gene>
<sequence length="268" mass="30422">MHRTQLPLTIWFWAAYLVTTQTPGMSALQFQRQLGIKRYETAFLILHKLRMAMVRPERDRIGSKWPVEVDETFVGGTTQGEGRGRHHKTLVVGMVEVMPRKKALGPDPNLTTGQSPQHQGGHGRSFIAGRLRLQVVPNRKQETLEPILVTNVQKKAEVRTDGWTGYDNLHGLGYKHIAVPIRGDQAKTDQHLPMIHIVFGNLDAWLLGTHHGVSSAHLQGYLNEFVFRFNRRFWPMVGFESVLKIAVQVESPTVQNFYKAARESKDST</sequence>
<dbReference type="InterPro" id="IPR024445">
    <property type="entry name" value="Tnp_ISXO2-like"/>
</dbReference>
<feature type="region of interest" description="Disordered" evidence="1">
    <location>
        <begin position="102"/>
        <end position="123"/>
    </location>
</feature>
<evidence type="ECO:0000256" key="1">
    <source>
        <dbReference type="SAM" id="MobiDB-lite"/>
    </source>
</evidence>
<reference evidence="3 4" key="1">
    <citation type="submission" date="2019-04" db="EMBL/GenBank/DDBJ databases">
        <authorList>
            <person name="Van Vliet M D."/>
        </authorList>
    </citation>
    <scope>NUCLEOTIDE SEQUENCE [LARGE SCALE GENOMIC DNA]</scope>
    <source>
        <strain evidence="3 4">F1</strain>
    </source>
</reference>
<dbReference type="AlphaFoldDB" id="A0A6C2UBX0"/>
<accession>A0A6C2UBX0</accession>